<dbReference type="InterPro" id="IPR006102">
    <property type="entry name" value="Ig-like_GH2"/>
</dbReference>
<accession>A0A2D0NES4</accession>
<dbReference type="InterPro" id="IPR013783">
    <property type="entry name" value="Ig-like_fold"/>
</dbReference>
<dbReference type="InterPro" id="IPR006104">
    <property type="entry name" value="Glyco_hydro_2_N"/>
</dbReference>
<gene>
    <name evidence="7" type="ORF">CRP01_11970</name>
</gene>
<dbReference type="Gene3D" id="3.20.20.80">
    <property type="entry name" value="Glycosidases"/>
    <property type="match status" value="1"/>
</dbReference>
<dbReference type="PANTHER" id="PTHR42732:SF3">
    <property type="entry name" value="HYDROLASE"/>
    <property type="match status" value="1"/>
</dbReference>
<name>A0A2D0NES4_FLAN2</name>
<evidence type="ECO:0000259" key="5">
    <source>
        <dbReference type="Pfam" id="PF02836"/>
    </source>
</evidence>
<evidence type="ECO:0000313" key="8">
    <source>
        <dbReference type="Proteomes" id="UP000223913"/>
    </source>
</evidence>
<reference evidence="7 8" key="1">
    <citation type="submission" date="2017-10" db="EMBL/GenBank/DDBJ databases">
        <title>The draft genome sequence of Lewinella nigricans NBRC 102662.</title>
        <authorList>
            <person name="Wang K."/>
        </authorList>
    </citation>
    <scope>NUCLEOTIDE SEQUENCE [LARGE SCALE GENOMIC DNA]</scope>
    <source>
        <strain evidence="7 8">NBRC 102662</strain>
    </source>
</reference>
<dbReference type="GO" id="GO:0005975">
    <property type="term" value="P:carbohydrate metabolic process"/>
    <property type="evidence" value="ECO:0007669"/>
    <property type="project" value="InterPro"/>
</dbReference>
<sequence length="916" mass="104441">MNSTYPPALLWAFLFLPITIFSQTDIPLPEHPRPDFERADWQNLNGTWDFAFDPEDTGLSSGWEKGDRNFSKKILVPFPWGSKLSGLEDEADIGWYQKEITVPAGWRNKRTFLTIGASDWETHVWLDGQLLGSHRGGYVPFSFELTELLKYGTAQKLVIRVDDKRRDFTLYGKQGYGNARGIWQTIYLEARGTDYLDAVHVLPDIDKNTATVTAYLPETSTRDLELQLEIPNAEPAISQKVTIPAGEFKYSVEIPMPNAHRWSLEDPFLYDLEATLGSDQVSTYFGMRKVSVMNMPGTEYPYIALNNEPIYVQLALDQSYHPEGFYTFPSDQFMKEEIERSKSIGLNGIRVHIKVEVPRKLYWADKLGLLVMADLPNSWGEPDEKMQAASEYTLREMIERDYNHPSIFSWIVFNETWGLRTEVKEGDKMVKKYLPTTQNWVASMYYLAKSLDPTRLVEDNSICYGAGHTETDINSWHAYLPGWEWDEHLKNISDNTYAGSDFDFEDGFQQGKQPNINSECGNVWGYDGSTGDVDWSWDYHRMMNTFRIFPKIAGWLYTEHHDVINEWNGYWRFDRTEKETGLGDMVEGMSLNDLHAPLYISTGNEICLTAKGGSEVKVPLYISAMTGDALGPLELHYELHTTNYIGETEKNHAGTLKIDYQPWMQEKLTELSVPLPDVAGTGNLKLVLKDQSGKTLHRNFMLFEIESDQELEKTDVVSIAPNAFSRSDWSKKQWEVLDGLKVNGAGKGYFEYELEIPDDVKVNRSKQSYLLFELSAKQQFVKDMEEFDNDQDYMLGSRVAPSSNPNAYPMTDETATPSTVSITVDGTKMMTAILPDDPADHRGFLSWHHQPQDRKIREGGSYGYLIKVPVNKRMLRQAAKDGKLIVRIAAEDNGGVAIYGKSFGQYAVDPSLVLKY</sequence>
<dbReference type="OrthoDB" id="9801077at2"/>
<dbReference type="RefSeq" id="WP_099150266.1">
    <property type="nucleotide sequence ID" value="NZ_PDUD01000018.1"/>
</dbReference>
<dbReference type="Proteomes" id="UP000223913">
    <property type="component" value="Unassembled WGS sequence"/>
</dbReference>
<dbReference type="Gene3D" id="2.60.40.10">
    <property type="entry name" value="Immunoglobulins"/>
    <property type="match status" value="1"/>
</dbReference>
<keyword evidence="3" id="KW-0326">Glycosidase</keyword>
<dbReference type="InterPro" id="IPR017853">
    <property type="entry name" value="GH"/>
</dbReference>
<organism evidence="7 8">
    <name type="scientific">Flavilitoribacter nigricans (strain ATCC 23147 / DSM 23189 / NBRC 102662 / NCIMB 1420 / SS-2)</name>
    <name type="common">Lewinella nigricans</name>
    <dbReference type="NCBI Taxonomy" id="1122177"/>
    <lineage>
        <taxon>Bacteria</taxon>
        <taxon>Pseudomonadati</taxon>
        <taxon>Bacteroidota</taxon>
        <taxon>Saprospiria</taxon>
        <taxon>Saprospirales</taxon>
        <taxon>Lewinellaceae</taxon>
        <taxon>Flavilitoribacter</taxon>
    </lineage>
</organism>
<dbReference type="InterPro" id="IPR006103">
    <property type="entry name" value="Glyco_hydro_2_cat"/>
</dbReference>
<keyword evidence="8" id="KW-1185">Reference proteome</keyword>
<evidence type="ECO:0000256" key="1">
    <source>
        <dbReference type="ARBA" id="ARBA00007401"/>
    </source>
</evidence>
<dbReference type="PANTHER" id="PTHR42732">
    <property type="entry name" value="BETA-GALACTOSIDASE"/>
    <property type="match status" value="1"/>
</dbReference>
<dbReference type="Pfam" id="PF02836">
    <property type="entry name" value="Glyco_hydro_2_C"/>
    <property type="match status" value="1"/>
</dbReference>
<dbReference type="SUPFAM" id="SSF49303">
    <property type="entry name" value="beta-Galactosidase/glucuronidase domain"/>
    <property type="match status" value="1"/>
</dbReference>
<dbReference type="GO" id="GO:0004553">
    <property type="term" value="F:hydrolase activity, hydrolyzing O-glycosyl compounds"/>
    <property type="evidence" value="ECO:0007669"/>
    <property type="project" value="InterPro"/>
</dbReference>
<evidence type="ECO:0000259" key="4">
    <source>
        <dbReference type="Pfam" id="PF00703"/>
    </source>
</evidence>
<protein>
    <submittedName>
        <fullName evidence="7">Glycoside hydrolase family 2</fullName>
    </submittedName>
</protein>
<dbReference type="InterPro" id="IPR051913">
    <property type="entry name" value="GH2_Domain-Containing"/>
</dbReference>
<comment type="caution">
    <text evidence="7">The sequence shown here is derived from an EMBL/GenBank/DDBJ whole genome shotgun (WGS) entry which is preliminary data.</text>
</comment>
<dbReference type="SUPFAM" id="SSF51445">
    <property type="entry name" value="(Trans)glycosidases"/>
    <property type="match status" value="1"/>
</dbReference>
<dbReference type="InterPro" id="IPR036156">
    <property type="entry name" value="Beta-gal/glucu_dom_sf"/>
</dbReference>
<keyword evidence="2 7" id="KW-0378">Hydrolase</keyword>
<feature type="domain" description="Glycoside hydrolase family 2 catalytic" evidence="5">
    <location>
        <begin position="333"/>
        <end position="523"/>
    </location>
</feature>
<evidence type="ECO:0000256" key="3">
    <source>
        <dbReference type="ARBA" id="ARBA00023295"/>
    </source>
</evidence>
<dbReference type="SUPFAM" id="SSF49785">
    <property type="entry name" value="Galactose-binding domain-like"/>
    <property type="match status" value="1"/>
</dbReference>
<proteinExistence type="inferred from homology"/>
<comment type="similarity">
    <text evidence="1">Belongs to the glycosyl hydrolase 2 family.</text>
</comment>
<dbReference type="Pfam" id="PF00703">
    <property type="entry name" value="Glyco_hydro_2"/>
    <property type="match status" value="1"/>
</dbReference>
<feature type="domain" description="Glycoside hydrolase family 2 immunoglobulin-like beta-sandwich" evidence="4">
    <location>
        <begin position="195"/>
        <end position="288"/>
    </location>
</feature>
<dbReference type="Pfam" id="PF02837">
    <property type="entry name" value="Glyco_hydro_2_N"/>
    <property type="match status" value="1"/>
</dbReference>
<dbReference type="InterPro" id="IPR008979">
    <property type="entry name" value="Galactose-bd-like_sf"/>
</dbReference>
<evidence type="ECO:0000313" key="7">
    <source>
        <dbReference type="EMBL" id="PHN06283.1"/>
    </source>
</evidence>
<feature type="domain" description="Glycosyl hydrolases family 2 sugar binding" evidence="6">
    <location>
        <begin position="42"/>
        <end position="186"/>
    </location>
</feature>
<dbReference type="EMBL" id="PDUD01000018">
    <property type="protein sequence ID" value="PHN06283.1"/>
    <property type="molecule type" value="Genomic_DNA"/>
</dbReference>
<evidence type="ECO:0000259" key="6">
    <source>
        <dbReference type="Pfam" id="PF02837"/>
    </source>
</evidence>
<dbReference type="Gene3D" id="2.60.120.260">
    <property type="entry name" value="Galactose-binding domain-like"/>
    <property type="match status" value="1"/>
</dbReference>
<evidence type="ECO:0000256" key="2">
    <source>
        <dbReference type="ARBA" id="ARBA00022801"/>
    </source>
</evidence>
<dbReference type="AlphaFoldDB" id="A0A2D0NES4"/>